<name>A0A1X2HZ26_9FUNG</name>
<organism evidence="4 5">
    <name type="scientific">Absidia repens</name>
    <dbReference type="NCBI Taxonomy" id="90262"/>
    <lineage>
        <taxon>Eukaryota</taxon>
        <taxon>Fungi</taxon>
        <taxon>Fungi incertae sedis</taxon>
        <taxon>Mucoromycota</taxon>
        <taxon>Mucoromycotina</taxon>
        <taxon>Mucoromycetes</taxon>
        <taxon>Mucorales</taxon>
        <taxon>Cunninghamellaceae</taxon>
        <taxon>Absidia</taxon>
    </lineage>
</organism>
<evidence type="ECO:0000313" key="5">
    <source>
        <dbReference type="Proteomes" id="UP000193560"/>
    </source>
</evidence>
<proteinExistence type="predicted"/>
<dbReference type="GO" id="GO:1903189">
    <property type="term" value="P:glyoxal metabolic process"/>
    <property type="evidence" value="ECO:0007669"/>
    <property type="project" value="TreeGrafter"/>
</dbReference>
<dbReference type="GO" id="GO:0016740">
    <property type="term" value="F:transferase activity"/>
    <property type="evidence" value="ECO:0007669"/>
    <property type="project" value="UniProtKB-KW"/>
</dbReference>
<dbReference type="GO" id="GO:0005634">
    <property type="term" value="C:nucleus"/>
    <property type="evidence" value="ECO:0007669"/>
    <property type="project" value="TreeGrafter"/>
</dbReference>
<keyword evidence="4" id="KW-0808">Transferase</keyword>
<keyword evidence="4" id="KW-0315">Glutamine amidotransferase</keyword>
<keyword evidence="5" id="KW-1185">Reference proteome</keyword>
<dbReference type="GO" id="GO:0019172">
    <property type="term" value="F:glyoxalase III activity"/>
    <property type="evidence" value="ECO:0007669"/>
    <property type="project" value="UniProtKB-EC"/>
</dbReference>
<dbReference type="Gene3D" id="3.40.50.880">
    <property type="match status" value="1"/>
</dbReference>
<dbReference type="EMBL" id="MCGE01000042">
    <property type="protein sequence ID" value="ORZ05802.1"/>
    <property type="molecule type" value="Genomic_DNA"/>
</dbReference>
<accession>A0A1X2HZ26</accession>
<sequence length="190" mass="20517">MVSAVVFLADGSEEMELTIIVDVLRRAGIQVDVMGVQLDKDYAECSRGVKLMPDVLLEKQQGNWSAAYDAAIIPGGLKGSRTLGANSKVQQVLSSFYSQNKLVGFICAGTVVAKAAAIGQGRRATSYPAFKDELSTYYDYSDDRVVVDGNFVTSRSPGTTFLFALTLVSKLVGQEISSRLQKEMLTTAKL</sequence>
<evidence type="ECO:0000256" key="1">
    <source>
        <dbReference type="ARBA" id="ARBA00013134"/>
    </source>
</evidence>
<dbReference type="PANTHER" id="PTHR48094">
    <property type="entry name" value="PROTEIN/NUCLEIC ACID DEGLYCASE DJ-1-RELATED"/>
    <property type="match status" value="1"/>
</dbReference>
<dbReference type="CDD" id="cd03135">
    <property type="entry name" value="GATase1_DJ-1"/>
    <property type="match status" value="1"/>
</dbReference>
<dbReference type="AlphaFoldDB" id="A0A1X2HZ26"/>
<dbReference type="OrthoDB" id="543156at2759"/>
<dbReference type="InterPro" id="IPR002818">
    <property type="entry name" value="DJ-1/PfpI"/>
</dbReference>
<dbReference type="InterPro" id="IPR006287">
    <property type="entry name" value="DJ-1"/>
</dbReference>
<evidence type="ECO:0000256" key="2">
    <source>
        <dbReference type="ARBA" id="ARBA00048082"/>
    </source>
</evidence>
<gene>
    <name evidence="4" type="ORF">BCR42DRAFT_427803</name>
</gene>
<reference evidence="4 5" key="1">
    <citation type="submission" date="2016-07" db="EMBL/GenBank/DDBJ databases">
        <title>Pervasive Adenine N6-methylation of Active Genes in Fungi.</title>
        <authorList>
            <consortium name="DOE Joint Genome Institute"/>
            <person name="Mondo S.J."/>
            <person name="Dannebaum R.O."/>
            <person name="Kuo R.C."/>
            <person name="Labutti K."/>
            <person name="Haridas S."/>
            <person name="Kuo A."/>
            <person name="Salamov A."/>
            <person name="Ahrendt S.R."/>
            <person name="Lipzen A."/>
            <person name="Sullivan W."/>
            <person name="Andreopoulos W.B."/>
            <person name="Clum A."/>
            <person name="Lindquist E."/>
            <person name="Daum C."/>
            <person name="Ramamoorthy G.K."/>
            <person name="Gryganskyi A."/>
            <person name="Culley D."/>
            <person name="Magnuson J.K."/>
            <person name="James T.Y."/>
            <person name="O'Malley M.A."/>
            <person name="Stajich J.E."/>
            <person name="Spatafora J.W."/>
            <person name="Visel A."/>
            <person name="Grigoriev I.V."/>
        </authorList>
    </citation>
    <scope>NUCLEOTIDE SEQUENCE [LARGE SCALE GENOMIC DNA]</scope>
    <source>
        <strain evidence="4 5">NRRL 1336</strain>
    </source>
</reference>
<dbReference type="NCBIfam" id="TIGR01383">
    <property type="entry name" value="not_thiJ"/>
    <property type="match status" value="1"/>
</dbReference>
<comment type="catalytic activity">
    <reaction evidence="2">
        <text>methylglyoxal + H2O = (R)-lactate + H(+)</text>
        <dbReference type="Rhea" id="RHEA:27754"/>
        <dbReference type="ChEBI" id="CHEBI:15377"/>
        <dbReference type="ChEBI" id="CHEBI:15378"/>
        <dbReference type="ChEBI" id="CHEBI:16004"/>
        <dbReference type="ChEBI" id="CHEBI:17158"/>
        <dbReference type="EC" id="4.2.1.130"/>
    </reaction>
</comment>
<dbReference type="InterPro" id="IPR050325">
    <property type="entry name" value="Prot/Nucl_acid_deglycase"/>
</dbReference>
<dbReference type="GO" id="GO:0006979">
    <property type="term" value="P:response to oxidative stress"/>
    <property type="evidence" value="ECO:0007669"/>
    <property type="project" value="TreeGrafter"/>
</dbReference>
<protein>
    <recommendedName>
        <fullName evidence="1">D-lactate dehydratase</fullName>
        <ecNumber evidence="1">4.2.1.130</ecNumber>
    </recommendedName>
</protein>
<dbReference type="SUPFAM" id="SSF52317">
    <property type="entry name" value="Class I glutamine amidotransferase-like"/>
    <property type="match status" value="1"/>
</dbReference>
<dbReference type="PANTHER" id="PTHR48094:SF12">
    <property type="entry name" value="PARKINSON DISEASE PROTEIN 7 HOMOLOG"/>
    <property type="match status" value="1"/>
</dbReference>
<dbReference type="STRING" id="90262.A0A1X2HZ26"/>
<dbReference type="EC" id="4.2.1.130" evidence="1"/>
<comment type="caution">
    <text evidence="4">The sequence shown here is derived from an EMBL/GenBank/DDBJ whole genome shotgun (WGS) entry which is preliminary data.</text>
</comment>
<dbReference type="InterPro" id="IPR029062">
    <property type="entry name" value="Class_I_gatase-like"/>
</dbReference>
<evidence type="ECO:0000259" key="3">
    <source>
        <dbReference type="Pfam" id="PF01965"/>
    </source>
</evidence>
<dbReference type="Pfam" id="PF01965">
    <property type="entry name" value="DJ-1_PfpI"/>
    <property type="match status" value="1"/>
</dbReference>
<feature type="domain" description="DJ-1/PfpI" evidence="3">
    <location>
        <begin position="3"/>
        <end position="169"/>
    </location>
</feature>
<dbReference type="Proteomes" id="UP000193560">
    <property type="component" value="Unassembled WGS sequence"/>
</dbReference>
<evidence type="ECO:0000313" key="4">
    <source>
        <dbReference type="EMBL" id="ORZ05802.1"/>
    </source>
</evidence>
<dbReference type="GO" id="GO:0005739">
    <property type="term" value="C:mitochondrion"/>
    <property type="evidence" value="ECO:0007669"/>
    <property type="project" value="TreeGrafter"/>
</dbReference>